<dbReference type="Gene3D" id="2.40.160.20">
    <property type="match status" value="1"/>
</dbReference>
<feature type="signal peptide" evidence="1">
    <location>
        <begin position="1"/>
        <end position="24"/>
    </location>
</feature>
<dbReference type="OrthoDB" id="5360840at2"/>
<dbReference type="Proteomes" id="UP000028486">
    <property type="component" value="Chromosome"/>
</dbReference>
<dbReference type="HOGENOM" id="CLU_1364073_0_0_7"/>
<evidence type="ECO:0000313" key="2">
    <source>
        <dbReference type="EMBL" id="AII14852.1"/>
    </source>
</evidence>
<accession>A0A076FBR8</accession>
<organism evidence="2 3">
    <name type="scientific">Campylobacter iguaniorum</name>
    <dbReference type="NCBI Taxonomy" id="1244531"/>
    <lineage>
        <taxon>Bacteria</taxon>
        <taxon>Pseudomonadati</taxon>
        <taxon>Campylobacterota</taxon>
        <taxon>Epsilonproteobacteria</taxon>
        <taxon>Campylobacterales</taxon>
        <taxon>Campylobacteraceae</taxon>
        <taxon>Campylobacter</taxon>
    </lineage>
</organism>
<proteinExistence type="predicted"/>
<reference evidence="3" key="1">
    <citation type="journal article" date="2014" name="Genome Announc.">
        <title>Complete Genome Sequence of Campylobacter iguaniorum Strain 1485ET, Isolated from a Bearded Dragon (Pogona vitticeps).</title>
        <authorList>
            <person name="Gilbert M.J."/>
            <person name="Miller W.G."/>
            <person name="Yee E."/>
            <person name="Kik M."/>
            <person name="Wagenaar J.A."/>
            <person name="Duim B."/>
        </authorList>
    </citation>
    <scope>NUCLEOTIDE SEQUENCE [LARGE SCALE GENOMIC DNA]</scope>
    <source>
        <strain evidence="3">1485E</strain>
    </source>
</reference>
<dbReference type="EMBL" id="CP009043">
    <property type="protein sequence ID" value="AII14852.1"/>
    <property type="molecule type" value="Genomic_DNA"/>
</dbReference>
<keyword evidence="3" id="KW-1185">Reference proteome</keyword>
<feature type="chain" id="PRO_5001711667" evidence="1">
    <location>
        <begin position="25"/>
        <end position="210"/>
    </location>
</feature>
<name>A0A076FBR8_9BACT</name>
<dbReference type="STRING" id="1244531.CIG2463D_1068"/>
<evidence type="ECO:0000313" key="3">
    <source>
        <dbReference type="Proteomes" id="UP000028486"/>
    </source>
</evidence>
<dbReference type="eggNOG" id="ENOG5031915">
    <property type="taxonomic scope" value="Bacteria"/>
</dbReference>
<dbReference type="SUPFAM" id="SSF56925">
    <property type="entry name" value="OMPA-like"/>
    <property type="match status" value="1"/>
</dbReference>
<dbReference type="AlphaFoldDB" id="A0A076FBR8"/>
<evidence type="ECO:0000256" key="1">
    <source>
        <dbReference type="SAM" id="SignalP"/>
    </source>
</evidence>
<protein>
    <submittedName>
        <fullName evidence="2">Outer membrane beta-barrel domain protein</fullName>
    </submittedName>
</protein>
<dbReference type="KEGG" id="caj:CIG1485E_1015"/>
<gene>
    <name evidence="2" type="ORF">CIG1485E_1015</name>
</gene>
<dbReference type="RefSeq" id="WP_038454396.1">
    <property type="nucleotide sequence ID" value="NZ_CP009043.1"/>
</dbReference>
<dbReference type="InterPro" id="IPR011250">
    <property type="entry name" value="OMP/PagP_B-barrel"/>
</dbReference>
<sequence length="210" mass="22156">MANIAKFGAKVLLVSALASSAALAEGAFVGLEGGFNQSKVSLDSELSDTFSDPKDGAFEFGLKAGQDFGSFRVWGGYSYRTKASEDYSFAGPGGNIDVEMSWKSHNFLVGADYTPSITESFKAVLGAYTGLAITKAEIKGNGKVLGYDFSENGSETSAGAVVGVRLGGIYEIDKSNEIEFGVKSDYTKTGIDGIDKATSYGAYVGYNYKF</sequence>
<keyword evidence="1" id="KW-0732">Signal</keyword>